<evidence type="ECO:0000256" key="1">
    <source>
        <dbReference type="ARBA" id="ARBA00006484"/>
    </source>
</evidence>
<name>A0A1G9HNU5_9ACTN</name>
<evidence type="ECO:0000256" key="2">
    <source>
        <dbReference type="ARBA" id="ARBA00023002"/>
    </source>
</evidence>
<sequence length="227" mass="23700">MVGAARSITTELKASGAHTVAVDLSTSDGARHLVNTALNKLGHLDLVVNNVGGGEHVAMGGFLDTDDNGWQRTIDLNLFAAVRVTRYALPSLLERRGVVVNVSSIGARMPATGPIEYNAAKAALTSFTTSLSEEFGPRGLRANTVSPGPVRTAIWEDSDGFGAALAAASDTDLTDFLPQVPAAMGMVSDRLTEPEEVAALIAFLASEHAYSIRGADYLVDGGMDKTA</sequence>
<dbReference type="Pfam" id="PF13561">
    <property type="entry name" value="adh_short_C2"/>
    <property type="match status" value="1"/>
</dbReference>
<dbReference type="EMBL" id="FNFF01000019">
    <property type="protein sequence ID" value="SDL14609.1"/>
    <property type="molecule type" value="Genomic_DNA"/>
</dbReference>
<reference evidence="3 4" key="1">
    <citation type="submission" date="2016-10" db="EMBL/GenBank/DDBJ databases">
        <authorList>
            <person name="de Groot N.N."/>
        </authorList>
    </citation>
    <scope>NUCLEOTIDE SEQUENCE [LARGE SCALE GENOMIC DNA]</scope>
    <source>
        <strain evidence="3 4">CGMCC 4.5727</strain>
    </source>
</reference>
<protein>
    <submittedName>
        <fullName evidence="3">Putative oxidoreductase</fullName>
    </submittedName>
</protein>
<evidence type="ECO:0000313" key="4">
    <source>
        <dbReference type="Proteomes" id="UP000199155"/>
    </source>
</evidence>
<dbReference type="PANTHER" id="PTHR42760">
    <property type="entry name" value="SHORT-CHAIN DEHYDROGENASES/REDUCTASES FAMILY MEMBER"/>
    <property type="match status" value="1"/>
</dbReference>
<dbReference type="AlphaFoldDB" id="A0A1G9HNU5"/>
<dbReference type="CDD" id="cd05233">
    <property type="entry name" value="SDR_c"/>
    <property type="match status" value="1"/>
</dbReference>
<dbReference type="InterPro" id="IPR002347">
    <property type="entry name" value="SDR_fam"/>
</dbReference>
<dbReference type="PRINTS" id="PR00080">
    <property type="entry name" value="SDRFAMILY"/>
</dbReference>
<dbReference type="PANTHER" id="PTHR42760:SF133">
    <property type="entry name" value="3-OXOACYL-[ACYL-CARRIER-PROTEIN] REDUCTASE"/>
    <property type="match status" value="1"/>
</dbReference>
<organism evidence="3 4">
    <name type="scientific">Streptomyces indicus</name>
    <dbReference type="NCBI Taxonomy" id="417292"/>
    <lineage>
        <taxon>Bacteria</taxon>
        <taxon>Bacillati</taxon>
        <taxon>Actinomycetota</taxon>
        <taxon>Actinomycetes</taxon>
        <taxon>Kitasatosporales</taxon>
        <taxon>Streptomycetaceae</taxon>
        <taxon>Streptomyces</taxon>
    </lineage>
</organism>
<proteinExistence type="inferred from homology"/>
<dbReference type="SUPFAM" id="SSF51735">
    <property type="entry name" value="NAD(P)-binding Rossmann-fold domains"/>
    <property type="match status" value="1"/>
</dbReference>
<dbReference type="Gene3D" id="3.40.50.720">
    <property type="entry name" value="NAD(P)-binding Rossmann-like Domain"/>
    <property type="match status" value="1"/>
</dbReference>
<dbReference type="InterPro" id="IPR036291">
    <property type="entry name" value="NAD(P)-bd_dom_sf"/>
</dbReference>
<accession>A0A1G9HNU5</accession>
<dbReference type="STRING" id="417292.SAMN05421806_119116"/>
<evidence type="ECO:0000313" key="3">
    <source>
        <dbReference type="EMBL" id="SDL14609.1"/>
    </source>
</evidence>
<dbReference type="GO" id="GO:0016616">
    <property type="term" value="F:oxidoreductase activity, acting on the CH-OH group of donors, NAD or NADP as acceptor"/>
    <property type="evidence" value="ECO:0007669"/>
    <property type="project" value="TreeGrafter"/>
</dbReference>
<gene>
    <name evidence="3" type="ORF">SAMN05421806_119116</name>
</gene>
<dbReference type="PRINTS" id="PR00081">
    <property type="entry name" value="GDHRDH"/>
</dbReference>
<keyword evidence="2" id="KW-0560">Oxidoreductase</keyword>
<comment type="similarity">
    <text evidence="1">Belongs to the short-chain dehydrogenases/reductases (SDR) family.</text>
</comment>
<keyword evidence="4" id="KW-1185">Reference proteome</keyword>
<dbReference type="Proteomes" id="UP000199155">
    <property type="component" value="Unassembled WGS sequence"/>
</dbReference>